<evidence type="ECO:0000313" key="2">
    <source>
        <dbReference type="Proteomes" id="UP001060085"/>
    </source>
</evidence>
<evidence type="ECO:0000313" key="1">
    <source>
        <dbReference type="EMBL" id="KAI5675813.1"/>
    </source>
</evidence>
<protein>
    <submittedName>
        <fullName evidence="1">Uncharacterized protein</fullName>
    </submittedName>
</protein>
<gene>
    <name evidence="1" type="ORF">M9H77_06763</name>
</gene>
<reference evidence="2" key="1">
    <citation type="journal article" date="2023" name="Nat. Plants">
        <title>Single-cell RNA sequencing provides a high-resolution roadmap for understanding the multicellular compartmentation of specialized metabolism.</title>
        <authorList>
            <person name="Sun S."/>
            <person name="Shen X."/>
            <person name="Li Y."/>
            <person name="Li Y."/>
            <person name="Wang S."/>
            <person name="Li R."/>
            <person name="Zhang H."/>
            <person name="Shen G."/>
            <person name="Guo B."/>
            <person name="Wei J."/>
            <person name="Xu J."/>
            <person name="St-Pierre B."/>
            <person name="Chen S."/>
            <person name="Sun C."/>
        </authorList>
    </citation>
    <scope>NUCLEOTIDE SEQUENCE [LARGE SCALE GENOMIC DNA]</scope>
</reference>
<keyword evidence="2" id="KW-1185">Reference proteome</keyword>
<organism evidence="1 2">
    <name type="scientific">Catharanthus roseus</name>
    <name type="common">Madagascar periwinkle</name>
    <name type="synonym">Vinca rosea</name>
    <dbReference type="NCBI Taxonomy" id="4058"/>
    <lineage>
        <taxon>Eukaryota</taxon>
        <taxon>Viridiplantae</taxon>
        <taxon>Streptophyta</taxon>
        <taxon>Embryophyta</taxon>
        <taxon>Tracheophyta</taxon>
        <taxon>Spermatophyta</taxon>
        <taxon>Magnoliopsida</taxon>
        <taxon>eudicotyledons</taxon>
        <taxon>Gunneridae</taxon>
        <taxon>Pentapetalae</taxon>
        <taxon>asterids</taxon>
        <taxon>lamiids</taxon>
        <taxon>Gentianales</taxon>
        <taxon>Apocynaceae</taxon>
        <taxon>Rauvolfioideae</taxon>
        <taxon>Vinceae</taxon>
        <taxon>Catharanthinae</taxon>
        <taxon>Catharanthus</taxon>
    </lineage>
</organism>
<name>A0ACC0BT91_CATRO</name>
<accession>A0ACC0BT91</accession>
<dbReference type="Proteomes" id="UP001060085">
    <property type="component" value="Linkage Group LG02"/>
</dbReference>
<proteinExistence type="predicted"/>
<sequence length="123" mass="14978">MEMGKPERGEERRSRRWKQRSSPESRTIDMDENLLETLEKLLERIKINSQINKGEYSWEFYIDSGKLLQLINPNEFSIFILKKEQRVIFEEKTEETLENLKQKMANFAKERDWDRFHSPRNLL</sequence>
<dbReference type="EMBL" id="CM044702">
    <property type="protein sequence ID" value="KAI5675813.1"/>
    <property type="molecule type" value="Genomic_DNA"/>
</dbReference>
<comment type="caution">
    <text evidence="1">The sequence shown here is derived from an EMBL/GenBank/DDBJ whole genome shotgun (WGS) entry which is preliminary data.</text>
</comment>